<keyword evidence="2" id="KW-1185">Reference proteome</keyword>
<accession>A0ABR7CVL0</accession>
<organism evidence="1 2">
    <name type="scientific">Butyricimonas hominis</name>
    <dbReference type="NCBI Taxonomy" id="2763032"/>
    <lineage>
        <taxon>Bacteria</taxon>
        <taxon>Pseudomonadati</taxon>
        <taxon>Bacteroidota</taxon>
        <taxon>Bacteroidia</taxon>
        <taxon>Bacteroidales</taxon>
        <taxon>Odoribacteraceae</taxon>
        <taxon>Butyricimonas</taxon>
    </lineage>
</organism>
<name>A0ABR7CVL0_9BACT</name>
<gene>
    <name evidence="1" type="ORF">H8S64_01160</name>
</gene>
<evidence type="ECO:0000313" key="1">
    <source>
        <dbReference type="EMBL" id="MBC5619701.1"/>
    </source>
</evidence>
<sequence length="79" mass="9087">MDTAITNANSYWNVLKDLSREVKLDLIARLSNSLLQKEEGKKVSASSFYGVWHDNDFEDTDINEAIKTSRKFKDDIEAF</sequence>
<evidence type="ECO:0000313" key="2">
    <source>
        <dbReference type="Proteomes" id="UP000646484"/>
    </source>
</evidence>
<dbReference type="RefSeq" id="WP_186974622.1">
    <property type="nucleotide sequence ID" value="NZ_JACOOH010000001.1"/>
</dbReference>
<dbReference type="Proteomes" id="UP000646484">
    <property type="component" value="Unassembled WGS sequence"/>
</dbReference>
<protein>
    <submittedName>
        <fullName evidence="1">Uncharacterized protein</fullName>
    </submittedName>
</protein>
<comment type="caution">
    <text evidence="1">The sequence shown here is derived from an EMBL/GenBank/DDBJ whole genome shotgun (WGS) entry which is preliminary data.</text>
</comment>
<proteinExistence type="predicted"/>
<dbReference type="EMBL" id="JACOOH010000001">
    <property type="protein sequence ID" value="MBC5619701.1"/>
    <property type="molecule type" value="Genomic_DNA"/>
</dbReference>
<reference evidence="1 2" key="1">
    <citation type="submission" date="2020-08" db="EMBL/GenBank/DDBJ databases">
        <title>Genome public.</title>
        <authorList>
            <person name="Liu C."/>
            <person name="Sun Q."/>
        </authorList>
    </citation>
    <scope>NUCLEOTIDE SEQUENCE [LARGE SCALE GENOMIC DNA]</scope>
    <source>
        <strain evidence="1 2">NSJ-56</strain>
    </source>
</reference>